<dbReference type="GeneID" id="30026216"/>
<protein>
    <submittedName>
        <fullName evidence="2">Uncharacterized protein</fullName>
    </submittedName>
</protein>
<comment type="caution">
    <text evidence="2">The sequence shown here is derived from an EMBL/GenBank/DDBJ whole genome shotgun (WGS) entry which is preliminary data.</text>
</comment>
<dbReference type="RefSeq" id="XP_018699290.1">
    <property type="nucleotide sequence ID" value="XM_018853523.1"/>
</dbReference>
<proteinExistence type="predicted"/>
<dbReference type="OrthoDB" id="2308942at2759"/>
<dbReference type="AlphaFoldDB" id="A0A166YYX1"/>
<organism evidence="2 3">
    <name type="scientific">Cordyceps fumosorosea (strain ARSEF 2679)</name>
    <name type="common">Isaria fumosorosea</name>
    <dbReference type="NCBI Taxonomy" id="1081104"/>
    <lineage>
        <taxon>Eukaryota</taxon>
        <taxon>Fungi</taxon>
        <taxon>Dikarya</taxon>
        <taxon>Ascomycota</taxon>
        <taxon>Pezizomycotina</taxon>
        <taxon>Sordariomycetes</taxon>
        <taxon>Hypocreomycetidae</taxon>
        <taxon>Hypocreales</taxon>
        <taxon>Cordycipitaceae</taxon>
        <taxon>Cordyceps</taxon>
    </lineage>
</organism>
<sequence length="188" mass="21175">MQLRQPLSDLDSASAIFLTAYICAKAEQNARRPQRLGYVRRLLSRLDARGVRLMGQDGANRAAHRHGRERANAGEPQLFGYAPPNVRGIGFIAHNVLHVVAMLARIELLLWDEWVREPYVAEMKGEDMLLMDKVAAVIAKENVTYEDTGKVMEREGVKVPDTVMLYDPNGSDPEPVDEPEAKWMTKAY</sequence>
<evidence type="ECO:0000256" key="1">
    <source>
        <dbReference type="SAM" id="MobiDB-lite"/>
    </source>
</evidence>
<dbReference type="EMBL" id="AZHB01000099">
    <property type="protein sequence ID" value="OAA37375.1"/>
    <property type="molecule type" value="Genomic_DNA"/>
</dbReference>
<accession>A0A166YYX1</accession>
<gene>
    <name evidence="2" type="ORF">ISF_09924</name>
</gene>
<keyword evidence="3" id="KW-1185">Reference proteome</keyword>
<feature type="compositionally biased region" description="Basic and acidic residues" evidence="1">
    <location>
        <begin position="179"/>
        <end position="188"/>
    </location>
</feature>
<evidence type="ECO:0000313" key="3">
    <source>
        <dbReference type="Proteomes" id="UP000076744"/>
    </source>
</evidence>
<dbReference type="Proteomes" id="UP000076744">
    <property type="component" value="Unassembled WGS sequence"/>
</dbReference>
<reference evidence="2 3" key="1">
    <citation type="journal article" date="2016" name="Genome Biol. Evol.">
        <title>Divergent and convergent evolution of fungal pathogenicity.</title>
        <authorList>
            <person name="Shang Y."/>
            <person name="Xiao G."/>
            <person name="Zheng P."/>
            <person name="Cen K."/>
            <person name="Zhan S."/>
            <person name="Wang C."/>
        </authorList>
    </citation>
    <scope>NUCLEOTIDE SEQUENCE [LARGE SCALE GENOMIC DNA]</scope>
    <source>
        <strain evidence="2 3">ARSEF 2679</strain>
    </source>
</reference>
<evidence type="ECO:0000313" key="2">
    <source>
        <dbReference type="EMBL" id="OAA37375.1"/>
    </source>
</evidence>
<feature type="region of interest" description="Disordered" evidence="1">
    <location>
        <begin position="167"/>
        <end position="188"/>
    </location>
</feature>
<name>A0A166YYX1_CORFA</name>